<proteinExistence type="predicted"/>
<evidence type="ECO:0000313" key="2">
    <source>
        <dbReference type="Proteomes" id="UP001154265"/>
    </source>
</evidence>
<gene>
    <name evidence="1" type="ORF">L3556_09055</name>
</gene>
<dbReference type="Proteomes" id="UP001154265">
    <property type="component" value="Unassembled WGS sequence"/>
</dbReference>
<accession>A0ABT6EZQ2</accession>
<evidence type="ECO:0000313" key="1">
    <source>
        <dbReference type="EMBL" id="MDG2991071.1"/>
    </source>
</evidence>
<sequence length="67" mass="7281">MKVQYFSDTDTLYLTLQNKPSVESEEVSPDIILDFDADGNVVGITIDHASHKLDSLNLEAILASTAA</sequence>
<dbReference type="Pfam" id="PF10049">
    <property type="entry name" value="DUF2283"/>
    <property type="match status" value="1"/>
</dbReference>
<dbReference type="RefSeq" id="WP_277866951.1">
    <property type="nucleotide sequence ID" value="NZ_JAKKUT010000002.1"/>
</dbReference>
<dbReference type="PANTHER" id="PTHR37029">
    <property type="entry name" value="SSR1768 PROTEIN"/>
    <property type="match status" value="1"/>
</dbReference>
<dbReference type="PANTHER" id="PTHR37029:SF1">
    <property type="entry name" value="SSR1768 PROTEIN"/>
    <property type="match status" value="1"/>
</dbReference>
<organism evidence="1 2">
    <name type="scientific">Candidatus Synechococcus calcipolaris G9</name>
    <dbReference type="NCBI Taxonomy" id="1497997"/>
    <lineage>
        <taxon>Bacteria</taxon>
        <taxon>Bacillati</taxon>
        <taxon>Cyanobacteriota</taxon>
        <taxon>Cyanophyceae</taxon>
        <taxon>Synechococcales</taxon>
        <taxon>Synechococcaceae</taxon>
        <taxon>Synechococcus</taxon>
    </lineage>
</organism>
<dbReference type="EMBL" id="JAKKUT010000002">
    <property type="protein sequence ID" value="MDG2991071.1"/>
    <property type="molecule type" value="Genomic_DNA"/>
</dbReference>
<keyword evidence="2" id="KW-1185">Reference proteome</keyword>
<reference evidence="1" key="1">
    <citation type="journal article" date="2022" name="Genome Biol. Evol.">
        <title>A New Gene Family Diagnostic for Intracellular Biomineralization of Amorphous Ca Carbonates by Cyanobacteria.</title>
        <authorList>
            <person name="Benzerara K."/>
            <person name="Duprat E."/>
            <person name="Bitard-Feildel T."/>
            <person name="Caumes G."/>
            <person name="Cassier-Chauvat C."/>
            <person name="Chauvat F."/>
            <person name="Dezi M."/>
            <person name="Diop S.I."/>
            <person name="Gaschignard G."/>
            <person name="Gorgen S."/>
            <person name="Gugger M."/>
            <person name="Lopez-Garcia P."/>
            <person name="Millet M."/>
            <person name="Skouri-Panet F."/>
            <person name="Moreira D."/>
            <person name="Callebaut I."/>
        </authorList>
    </citation>
    <scope>NUCLEOTIDE SEQUENCE</scope>
    <source>
        <strain evidence="1">G9</strain>
    </source>
</reference>
<dbReference type="InterPro" id="IPR019270">
    <property type="entry name" value="DUF2283"/>
</dbReference>
<reference evidence="1" key="2">
    <citation type="submission" date="2022-01" db="EMBL/GenBank/DDBJ databases">
        <authorList>
            <person name="Zivanovic Y."/>
            <person name="Moreira D."/>
            <person name="Lopez-Garcia P."/>
        </authorList>
    </citation>
    <scope>NUCLEOTIDE SEQUENCE</scope>
    <source>
        <strain evidence="1">G9</strain>
    </source>
</reference>
<protein>
    <submittedName>
        <fullName evidence="1">DUF2283 domain-containing protein</fullName>
    </submittedName>
</protein>
<comment type="caution">
    <text evidence="1">The sequence shown here is derived from an EMBL/GenBank/DDBJ whole genome shotgun (WGS) entry which is preliminary data.</text>
</comment>
<name>A0ABT6EZQ2_9SYNE</name>